<sequence length="422" mass="48704">MKKFAFWAFQIIVLACFAIAYGVASPNIKNEIADDLSPSKRTPIIDIPREVPLRVEPLYDRPEMVSNEDLAAVLWQVRPKFDRKELRPNLVEHAIRAWSVHAEFRDPDVLSGMQMEDFLLDHGTFVLSWGESASPLLQDRPTGVGVNWGEYRSNSVHHDHMLACITEAGARLDSPVLMPSQRNMTLENVIHEALRDFQLDERETEWSAMAFGLWLPPTKTWRAINGREMSFDLLAQRLMRGYLEKGVCRGTHRVYSLMLLWRLDQEFDILSEDVQNEIYAHLELVRDLITESQFEDGHWPPNWNEGKTAVENPREREIRSEIITTGHHLEWLSIAPVELHPPRELIDKAAQWIIQTTKAQSPELILQRYTFLSHVGNALALWRGTTPAAFWKQWQKDNPEYTFAPIPGEDAQIDTKSEDTTH</sequence>
<dbReference type="PROSITE" id="PS51257">
    <property type="entry name" value="PROKAR_LIPOPROTEIN"/>
    <property type="match status" value="1"/>
</dbReference>
<feature type="compositionally biased region" description="Basic and acidic residues" evidence="1">
    <location>
        <begin position="413"/>
        <end position="422"/>
    </location>
</feature>
<reference evidence="2 3" key="1">
    <citation type="submission" date="2019-02" db="EMBL/GenBank/DDBJ databases">
        <title>Deep-cultivation of Planctomycetes and their phenomic and genomic characterization uncovers novel biology.</title>
        <authorList>
            <person name="Wiegand S."/>
            <person name="Jogler M."/>
            <person name="Boedeker C."/>
            <person name="Pinto D."/>
            <person name="Vollmers J."/>
            <person name="Rivas-Marin E."/>
            <person name="Kohn T."/>
            <person name="Peeters S.H."/>
            <person name="Heuer A."/>
            <person name="Rast P."/>
            <person name="Oberbeckmann S."/>
            <person name="Bunk B."/>
            <person name="Jeske O."/>
            <person name="Meyerdierks A."/>
            <person name="Storesund J.E."/>
            <person name="Kallscheuer N."/>
            <person name="Luecker S."/>
            <person name="Lage O.M."/>
            <person name="Pohl T."/>
            <person name="Merkel B.J."/>
            <person name="Hornburger P."/>
            <person name="Mueller R.-W."/>
            <person name="Bruemmer F."/>
            <person name="Labrenz M."/>
            <person name="Spormann A.M."/>
            <person name="Op Den Camp H."/>
            <person name="Overmann J."/>
            <person name="Amann R."/>
            <person name="Jetten M.S.M."/>
            <person name="Mascher T."/>
            <person name="Medema M.H."/>
            <person name="Devos D.P."/>
            <person name="Kaster A.-K."/>
            <person name="Ovreas L."/>
            <person name="Rohde M."/>
            <person name="Galperin M.Y."/>
            <person name="Jogler C."/>
        </authorList>
    </citation>
    <scope>NUCLEOTIDE SEQUENCE [LARGE SCALE GENOMIC DNA]</scope>
    <source>
        <strain evidence="2 3">Pan54</strain>
    </source>
</reference>
<dbReference type="EMBL" id="SJPG01000001">
    <property type="protein sequence ID" value="TWT64537.1"/>
    <property type="molecule type" value="Genomic_DNA"/>
</dbReference>
<evidence type="ECO:0000256" key="1">
    <source>
        <dbReference type="SAM" id="MobiDB-lite"/>
    </source>
</evidence>
<dbReference type="RefSeq" id="WP_146506239.1">
    <property type="nucleotide sequence ID" value="NZ_SJPG01000001.1"/>
</dbReference>
<keyword evidence="3" id="KW-1185">Reference proteome</keyword>
<organism evidence="2 3">
    <name type="scientific">Rubinisphaera italica</name>
    <dbReference type="NCBI Taxonomy" id="2527969"/>
    <lineage>
        <taxon>Bacteria</taxon>
        <taxon>Pseudomonadati</taxon>
        <taxon>Planctomycetota</taxon>
        <taxon>Planctomycetia</taxon>
        <taxon>Planctomycetales</taxon>
        <taxon>Planctomycetaceae</taxon>
        <taxon>Rubinisphaera</taxon>
    </lineage>
</organism>
<dbReference type="OrthoDB" id="208668at2"/>
<accession>A0A5C5XN01</accession>
<dbReference type="Proteomes" id="UP000316095">
    <property type="component" value="Unassembled WGS sequence"/>
</dbReference>
<protein>
    <submittedName>
        <fullName evidence="2">Uncharacterized protein</fullName>
    </submittedName>
</protein>
<gene>
    <name evidence="2" type="ORF">Pan54_53010</name>
</gene>
<name>A0A5C5XN01_9PLAN</name>
<feature type="region of interest" description="Disordered" evidence="1">
    <location>
        <begin position="401"/>
        <end position="422"/>
    </location>
</feature>
<proteinExistence type="predicted"/>
<dbReference type="AlphaFoldDB" id="A0A5C5XN01"/>
<evidence type="ECO:0000313" key="3">
    <source>
        <dbReference type="Proteomes" id="UP000316095"/>
    </source>
</evidence>
<comment type="caution">
    <text evidence="2">The sequence shown here is derived from an EMBL/GenBank/DDBJ whole genome shotgun (WGS) entry which is preliminary data.</text>
</comment>
<evidence type="ECO:0000313" key="2">
    <source>
        <dbReference type="EMBL" id="TWT64537.1"/>
    </source>
</evidence>